<evidence type="ECO:0000313" key="2">
    <source>
        <dbReference type="EMBL" id="QFU77427.1"/>
    </source>
</evidence>
<name>A0A5P9NNR7_9GAMM</name>
<sequence length="301" mass="33125">MRVLLALILLFPILARADQVVLSLDGLPLAFNPFTLVASPDERLELGLLEGSLEGAGFAAEDGVSLFLNAQGMALTAPATPGYYPLTITTADGATLEVQLFVTEPAANIAGGLLNGYRFGEQPPGHPRHPELYRAPAGYIEVTKDLLDVRLSPHFTVRQFLCKQVSDYPKYIALEESLLVLLEGLLGEVRQRGYPAATFGVISGYRTPWYNRTIGNVPNSRHVYGDAMDFYVDVDGDGRMDDLDRDGDQDLDDVQLLVDLAEEFVSRPENAQLLGGIGRYRKTSRHGGFVHVDTRGYRARW</sequence>
<dbReference type="InterPro" id="IPR009045">
    <property type="entry name" value="Zn_M74/Hedgehog-like"/>
</dbReference>
<dbReference type="InterPro" id="IPR013230">
    <property type="entry name" value="Peptidase_M15A_C"/>
</dbReference>
<evidence type="ECO:0000259" key="1">
    <source>
        <dbReference type="Pfam" id="PF08291"/>
    </source>
</evidence>
<dbReference type="OrthoDB" id="5242612at2"/>
<dbReference type="Pfam" id="PF08291">
    <property type="entry name" value="Peptidase_M15_3"/>
    <property type="match status" value="1"/>
</dbReference>
<evidence type="ECO:0000313" key="3">
    <source>
        <dbReference type="Proteomes" id="UP000326287"/>
    </source>
</evidence>
<dbReference type="KEGG" id="halc:EY643_18115"/>
<dbReference type="AlphaFoldDB" id="A0A5P9NNR7"/>
<accession>A0A5P9NNR7</accession>
<proteinExistence type="predicted"/>
<reference evidence="2 3" key="1">
    <citation type="submission" date="2019-02" db="EMBL/GenBank/DDBJ databases">
        <authorList>
            <person name="Li S.-H."/>
        </authorList>
    </citation>
    <scope>NUCLEOTIDE SEQUENCE [LARGE SCALE GENOMIC DNA]</scope>
    <source>
        <strain evidence="2 3">IMCC14385</strain>
    </source>
</reference>
<dbReference type="Gene3D" id="3.30.1380.10">
    <property type="match status" value="1"/>
</dbReference>
<gene>
    <name evidence="2" type="ORF">EY643_18115</name>
</gene>
<organism evidence="2 3">
    <name type="scientific">Halioglobus maricola</name>
    <dbReference type="NCBI Taxonomy" id="2601894"/>
    <lineage>
        <taxon>Bacteria</taxon>
        <taxon>Pseudomonadati</taxon>
        <taxon>Pseudomonadota</taxon>
        <taxon>Gammaproteobacteria</taxon>
        <taxon>Cellvibrionales</taxon>
        <taxon>Halieaceae</taxon>
        <taxon>Halioglobus</taxon>
    </lineage>
</organism>
<dbReference type="RefSeq" id="WP_153240573.1">
    <property type="nucleotide sequence ID" value="NZ_CP036422.1"/>
</dbReference>
<keyword evidence="3" id="KW-1185">Reference proteome</keyword>
<dbReference type="EMBL" id="CP036422">
    <property type="protein sequence ID" value="QFU77427.1"/>
    <property type="molecule type" value="Genomic_DNA"/>
</dbReference>
<dbReference type="SUPFAM" id="SSF55166">
    <property type="entry name" value="Hedgehog/DD-peptidase"/>
    <property type="match status" value="1"/>
</dbReference>
<feature type="domain" description="Peptidase M15A C-terminal" evidence="1">
    <location>
        <begin position="198"/>
        <end position="232"/>
    </location>
</feature>
<dbReference type="Proteomes" id="UP000326287">
    <property type="component" value="Chromosome"/>
</dbReference>
<protein>
    <submittedName>
        <fullName evidence="2">Peptidase M15A</fullName>
    </submittedName>
</protein>